<protein>
    <submittedName>
        <fullName evidence="2">Uncharacterized protein</fullName>
    </submittedName>
</protein>
<accession>A0A1A9WXC7</accession>
<sequence>MFCKQNAYVDVSLLCFLLQLTIITQNLFYLSCYTYGASIYVAAAVAAAAVVFNVVRQSGSFVFDCHKNCSSGSAIVVVVTPLLIFNIVMLCSSLWMMRASLCTQALLSNVELGHHFYQSSPKYKFVLFYEFVLFSIDIFCLAISQFLHSNAAQTPASTQTDNNDNNNFNGYRHYYSYVVGLWQHVNQYKQCRRYLSHSRLWLFYVAFGYSVTNNYVTLKQRDILLRVAIDTRLPRFFKP</sequence>
<feature type="transmembrane region" description="Helical" evidence="1">
    <location>
        <begin position="75"/>
        <end position="97"/>
    </location>
</feature>
<organism evidence="2 3">
    <name type="scientific">Glossina brevipalpis</name>
    <dbReference type="NCBI Taxonomy" id="37001"/>
    <lineage>
        <taxon>Eukaryota</taxon>
        <taxon>Metazoa</taxon>
        <taxon>Ecdysozoa</taxon>
        <taxon>Arthropoda</taxon>
        <taxon>Hexapoda</taxon>
        <taxon>Insecta</taxon>
        <taxon>Pterygota</taxon>
        <taxon>Neoptera</taxon>
        <taxon>Endopterygota</taxon>
        <taxon>Diptera</taxon>
        <taxon>Brachycera</taxon>
        <taxon>Muscomorpha</taxon>
        <taxon>Hippoboscoidea</taxon>
        <taxon>Glossinidae</taxon>
        <taxon>Glossina</taxon>
    </lineage>
</organism>
<keyword evidence="1" id="KW-0472">Membrane</keyword>
<feature type="transmembrane region" description="Helical" evidence="1">
    <location>
        <begin position="126"/>
        <end position="147"/>
    </location>
</feature>
<dbReference type="VEuPathDB" id="VectorBase:GBRI035973"/>
<feature type="transmembrane region" description="Helical" evidence="1">
    <location>
        <begin position="35"/>
        <end position="55"/>
    </location>
</feature>
<keyword evidence="1" id="KW-0812">Transmembrane</keyword>
<reference evidence="2" key="2">
    <citation type="submission" date="2020-05" db="UniProtKB">
        <authorList>
            <consortium name="EnsemblMetazoa"/>
        </authorList>
    </citation>
    <scope>IDENTIFICATION</scope>
    <source>
        <strain evidence="2">IAEA</strain>
    </source>
</reference>
<dbReference type="Proteomes" id="UP000091820">
    <property type="component" value="Unassembled WGS sequence"/>
</dbReference>
<name>A0A1A9WXC7_9MUSC</name>
<keyword evidence="1" id="KW-1133">Transmembrane helix</keyword>
<dbReference type="AlphaFoldDB" id="A0A1A9WXC7"/>
<keyword evidence="3" id="KW-1185">Reference proteome</keyword>
<feature type="transmembrane region" description="Helical" evidence="1">
    <location>
        <begin position="7"/>
        <end position="29"/>
    </location>
</feature>
<dbReference type="EnsemblMetazoa" id="GBRI035973-RA">
    <property type="protein sequence ID" value="GBRI035973-PA"/>
    <property type="gene ID" value="GBRI035973"/>
</dbReference>
<proteinExistence type="predicted"/>
<reference evidence="3" key="1">
    <citation type="submission" date="2014-03" db="EMBL/GenBank/DDBJ databases">
        <authorList>
            <person name="Aksoy S."/>
            <person name="Warren W."/>
            <person name="Wilson R.K."/>
        </authorList>
    </citation>
    <scope>NUCLEOTIDE SEQUENCE [LARGE SCALE GENOMIC DNA]</scope>
    <source>
        <strain evidence="3">IAEA</strain>
    </source>
</reference>
<evidence type="ECO:0000313" key="2">
    <source>
        <dbReference type="EnsemblMetazoa" id="GBRI035973-PA"/>
    </source>
</evidence>
<evidence type="ECO:0000313" key="3">
    <source>
        <dbReference type="Proteomes" id="UP000091820"/>
    </source>
</evidence>
<evidence type="ECO:0000256" key="1">
    <source>
        <dbReference type="SAM" id="Phobius"/>
    </source>
</evidence>